<comment type="caution">
    <text evidence="3">The sequence shown here is derived from an EMBL/GenBank/DDBJ whole genome shotgun (WGS) entry which is preliminary data.</text>
</comment>
<organism evidence="3 4">
    <name type="scientific">Pseudoduganella violacea</name>
    <dbReference type="NCBI Taxonomy" id="1715466"/>
    <lineage>
        <taxon>Bacteria</taxon>
        <taxon>Pseudomonadati</taxon>
        <taxon>Pseudomonadota</taxon>
        <taxon>Betaproteobacteria</taxon>
        <taxon>Burkholderiales</taxon>
        <taxon>Oxalobacteraceae</taxon>
        <taxon>Telluria group</taxon>
        <taxon>Pseudoduganella</taxon>
    </lineage>
</organism>
<dbReference type="Proteomes" id="UP000541535">
    <property type="component" value="Unassembled WGS sequence"/>
</dbReference>
<name>A0A7W5B918_9BURK</name>
<dbReference type="RefSeq" id="WP_183440659.1">
    <property type="nucleotide sequence ID" value="NZ_JACHXD010000004.1"/>
</dbReference>
<evidence type="ECO:0000313" key="3">
    <source>
        <dbReference type="EMBL" id="MBB3118764.1"/>
    </source>
</evidence>
<reference evidence="3 4" key="1">
    <citation type="submission" date="2020-08" db="EMBL/GenBank/DDBJ databases">
        <title>Genomic Encyclopedia of Type Strains, Phase III (KMG-III): the genomes of soil and plant-associated and newly described type strains.</title>
        <authorList>
            <person name="Whitman W."/>
        </authorList>
    </citation>
    <scope>NUCLEOTIDE SEQUENCE [LARGE SCALE GENOMIC DNA]</scope>
    <source>
        <strain evidence="3 4">CECT 8897</strain>
    </source>
</reference>
<feature type="transmembrane region" description="Helical" evidence="2">
    <location>
        <begin position="20"/>
        <end position="41"/>
    </location>
</feature>
<proteinExistence type="predicted"/>
<accession>A0A7W5B918</accession>
<keyword evidence="2" id="KW-0812">Transmembrane</keyword>
<sequence length="99" mass="10847">MEQPNQATPQSMPGDSQRLAALTLAGATVAVLIWLLSAIIADYRDNSQDEGSAFPQDERERQAEIAASDMQRKARAIVDAPLQSLSRGAARQPKERQRD</sequence>
<keyword evidence="2" id="KW-0472">Membrane</keyword>
<protein>
    <submittedName>
        <fullName evidence="3">Uncharacterized protein</fullName>
    </submittedName>
</protein>
<gene>
    <name evidence="3" type="ORF">FHS03_001809</name>
</gene>
<evidence type="ECO:0000256" key="2">
    <source>
        <dbReference type="SAM" id="Phobius"/>
    </source>
</evidence>
<dbReference type="EMBL" id="JACHXD010000004">
    <property type="protein sequence ID" value="MBB3118764.1"/>
    <property type="molecule type" value="Genomic_DNA"/>
</dbReference>
<feature type="region of interest" description="Disordered" evidence="1">
    <location>
        <begin position="47"/>
        <end position="99"/>
    </location>
</feature>
<keyword evidence="2" id="KW-1133">Transmembrane helix</keyword>
<keyword evidence="4" id="KW-1185">Reference proteome</keyword>
<evidence type="ECO:0000256" key="1">
    <source>
        <dbReference type="SAM" id="MobiDB-lite"/>
    </source>
</evidence>
<dbReference type="AlphaFoldDB" id="A0A7W5B918"/>
<evidence type="ECO:0000313" key="4">
    <source>
        <dbReference type="Proteomes" id="UP000541535"/>
    </source>
</evidence>